<reference evidence="3" key="3">
    <citation type="submission" date="2022-10" db="EMBL/GenBank/DDBJ databases">
        <authorList>
            <person name="Aires J."/>
            <person name="Mesa V."/>
        </authorList>
    </citation>
    <scope>NUCLEOTIDE SEQUENCE</scope>
    <source>
        <strain evidence="3">Clostridium neonatale JD116</strain>
    </source>
</reference>
<evidence type="ECO:0000259" key="1">
    <source>
        <dbReference type="PROSITE" id="PS50943"/>
    </source>
</evidence>
<dbReference type="Proteomes" id="UP000789738">
    <property type="component" value="Unassembled WGS sequence"/>
</dbReference>
<dbReference type="CDD" id="cd00093">
    <property type="entry name" value="HTH_XRE"/>
    <property type="match status" value="1"/>
</dbReference>
<gene>
    <name evidence="3" type="ORF">CNEO2_200073</name>
    <name evidence="2" type="ORF">CNEO_45061</name>
    <name evidence="4" type="ORF">CNEONATNEC25_00699</name>
</gene>
<reference evidence="4 5" key="1">
    <citation type="submission" date="2018-06" db="EMBL/GenBank/DDBJ databases">
        <authorList>
            <consortium name="IHU Genomes"/>
        </authorList>
    </citation>
    <scope>NUCLEOTIDE SEQUENCE [LARGE SCALE GENOMIC DNA]</scope>
    <source>
        <strain evidence="4 5">NEC25</strain>
    </source>
</reference>
<dbReference type="AlphaFoldDB" id="A0A653ANS0"/>
<dbReference type="Gene3D" id="1.10.260.40">
    <property type="entry name" value="lambda repressor-like DNA-binding domains"/>
    <property type="match status" value="1"/>
</dbReference>
<name>A0A653ANS0_9CLOT</name>
<dbReference type="SUPFAM" id="SSF47413">
    <property type="entry name" value="lambda repressor-like DNA-binding domains"/>
    <property type="match status" value="1"/>
</dbReference>
<dbReference type="SMART" id="SM00530">
    <property type="entry name" value="HTH_XRE"/>
    <property type="match status" value="1"/>
</dbReference>
<dbReference type="EMBL" id="UWJD01000001">
    <property type="protein sequence ID" value="VCT83104.1"/>
    <property type="molecule type" value="Genomic_DNA"/>
</dbReference>
<accession>A0A653ANS0</accession>
<dbReference type="Proteomes" id="UP000431451">
    <property type="component" value="Unassembled WGS sequence"/>
</dbReference>
<organism evidence="4 5">
    <name type="scientific">Clostridium neonatale</name>
    <dbReference type="NCBI Taxonomy" id="137838"/>
    <lineage>
        <taxon>Bacteria</taxon>
        <taxon>Bacillati</taxon>
        <taxon>Bacillota</taxon>
        <taxon>Clostridia</taxon>
        <taxon>Eubacteriales</taxon>
        <taxon>Clostridiaceae</taxon>
        <taxon>Clostridium</taxon>
    </lineage>
</organism>
<dbReference type="EMBL" id="CAMTCP010000122">
    <property type="protein sequence ID" value="CAI3569379.1"/>
    <property type="molecule type" value="Genomic_DNA"/>
</dbReference>
<evidence type="ECO:0000313" key="3">
    <source>
        <dbReference type="EMBL" id="CAI3569379.1"/>
    </source>
</evidence>
<dbReference type="GO" id="GO:0003677">
    <property type="term" value="F:DNA binding"/>
    <property type="evidence" value="ECO:0007669"/>
    <property type="project" value="InterPro"/>
</dbReference>
<dbReference type="InterPro" id="IPR001387">
    <property type="entry name" value="Cro/C1-type_HTH"/>
</dbReference>
<proteinExistence type="predicted"/>
<dbReference type="GeneID" id="68876030"/>
<sequence>MFSIRLKNYRIKNSLKSKEMAIKLDISESYYSLLEKGIRTPSKTILKNITQLTELPEEYWLYGINSNESKNRSSFQSLNKAVTLIKDLNLPISSCDLFNEENEPIDTLAQLLINALRSDIDYILSSKKTNSDT</sequence>
<evidence type="ECO:0000313" key="5">
    <source>
        <dbReference type="Proteomes" id="UP000431451"/>
    </source>
</evidence>
<protein>
    <submittedName>
        <fullName evidence="3">Transcriptional regulator with C-terminal CBS domain</fullName>
    </submittedName>
</protein>
<feature type="domain" description="HTH cro/C1-type" evidence="1">
    <location>
        <begin position="6"/>
        <end position="60"/>
    </location>
</feature>
<dbReference type="PROSITE" id="PS50943">
    <property type="entry name" value="HTH_CROC1"/>
    <property type="match status" value="1"/>
</dbReference>
<dbReference type="RefSeq" id="WP_159115610.1">
    <property type="nucleotide sequence ID" value="NZ_CAKJVD010000014.1"/>
</dbReference>
<dbReference type="EMBL" id="CAKJVE010000004">
    <property type="protein sequence ID" value="CAG9711085.1"/>
    <property type="molecule type" value="Genomic_DNA"/>
</dbReference>
<evidence type="ECO:0000313" key="4">
    <source>
        <dbReference type="EMBL" id="VCT83104.1"/>
    </source>
</evidence>
<dbReference type="Pfam" id="PF01381">
    <property type="entry name" value="HTH_3"/>
    <property type="match status" value="1"/>
</dbReference>
<evidence type="ECO:0000313" key="2">
    <source>
        <dbReference type="EMBL" id="CAG9711085.1"/>
    </source>
</evidence>
<dbReference type="Proteomes" id="UP001189143">
    <property type="component" value="Unassembled WGS sequence"/>
</dbReference>
<dbReference type="InterPro" id="IPR010982">
    <property type="entry name" value="Lambda_DNA-bd_dom_sf"/>
</dbReference>
<reference evidence="2" key="2">
    <citation type="submission" date="2021-10" db="EMBL/GenBank/DDBJ databases">
        <authorList>
            <person name="Mesa V."/>
        </authorList>
    </citation>
    <scope>NUCLEOTIDE SEQUENCE</scope>
    <source>
        <strain evidence="2">CC3_PB</strain>
    </source>
</reference>